<gene>
    <name evidence="2" type="ORF">BHO_0007503</name>
</gene>
<feature type="region of interest" description="Disordered" evidence="1">
    <location>
        <begin position="1"/>
        <end position="27"/>
    </location>
</feature>
<dbReference type="AlphaFoldDB" id="W5T2G9"/>
<protein>
    <submittedName>
        <fullName evidence="2">ERF superfamily protein</fullName>
    </submittedName>
</protein>
<keyword evidence="2" id="KW-0614">Plasmid</keyword>
<evidence type="ECO:0000313" key="2">
    <source>
        <dbReference type="EMBL" id="AHH13432.1"/>
    </source>
</evidence>
<name>W5T2G9_BORHE</name>
<feature type="compositionally biased region" description="Basic residues" evidence="1">
    <location>
        <begin position="7"/>
        <end position="25"/>
    </location>
</feature>
<dbReference type="HOGENOM" id="CLU_071240_0_0_12"/>
<feature type="region of interest" description="Disordered" evidence="1">
    <location>
        <begin position="192"/>
        <end position="220"/>
    </location>
</feature>
<dbReference type="Pfam" id="PF04404">
    <property type="entry name" value="ERF"/>
    <property type="match status" value="1"/>
</dbReference>
<accession>W5T2G9</accession>
<proteinExistence type="predicted"/>
<organism evidence="2">
    <name type="scientific">Borrelia hermsii YBT</name>
    <dbReference type="NCBI Taxonomy" id="1313295"/>
    <lineage>
        <taxon>Bacteria</taxon>
        <taxon>Pseudomonadati</taxon>
        <taxon>Spirochaetota</taxon>
        <taxon>Spirochaetia</taxon>
        <taxon>Spirochaetales</taxon>
        <taxon>Borreliaceae</taxon>
        <taxon>Borrelia</taxon>
    </lineage>
</organism>
<sequence>MLTMQKARTKMHKANKRTKTKKAKDKKTNVNKITKIKVQDVIVNNQGIVTNENHAERDFLKSLYSLRMHLSGIGKNLNGYGYKYQDFNEIVREIKNVIKNNNLDIDFVQYPTLKSFDGSLFNVITTTFYSPKSAYRESFDTPIYTEELKSSGAKNQNTLPQLVGSCITYFKRYALVAYLSIESEVDTDASALGAKQEDDKEQASNVDKPSAGAVNGNNRTINTKAPAVKTTATKTPNVKTLVNKGIAAKGKEETQPVGCKSVTKGDTPGRIPAKYYYYRNLLQAAKRMHPELDETPFDSIEMIDNFLLQLKFGNDSDILGYFEGKPKLKTIEYWTELINKYLTKTEAESDSVEDFSKFLVYRQPKYGHSPLRLFGYIASDKYFKYLCQQTDTP</sequence>
<reference evidence="2" key="1">
    <citation type="submission" date="2013-04" db="EMBL/GenBank/DDBJ databases">
        <title>Comparative Genomics of Relapsing Fever Spirochetes.</title>
        <authorList>
            <person name="Schwan T.G."/>
            <person name="Raffel S.J."/>
            <person name="Porcella S.F."/>
            <person name="Martens C.A."/>
            <person name="Bruno D.P."/>
            <person name="Ricklefs S.M."/>
            <person name="Barbian K.B."/>
        </authorList>
    </citation>
    <scope>NUCLEOTIDE SEQUENCE</scope>
    <source>
        <strain evidence="2">YBT</strain>
        <plasmid evidence="2">unnamed</plasmid>
    </source>
</reference>
<evidence type="ECO:0000256" key="1">
    <source>
        <dbReference type="SAM" id="MobiDB-lite"/>
    </source>
</evidence>
<dbReference type="InterPro" id="IPR007499">
    <property type="entry name" value="ERF_bacteria_virus"/>
</dbReference>
<dbReference type="EMBL" id="CP005730">
    <property type="protein sequence ID" value="AHH13432.1"/>
    <property type="molecule type" value="Genomic_DNA"/>
</dbReference>
<geneLocation type="plasmid" evidence="2">
    <name>unnamed</name>
</geneLocation>